<dbReference type="GO" id="GO:0008270">
    <property type="term" value="F:zinc ion binding"/>
    <property type="evidence" value="ECO:0007669"/>
    <property type="project" value="UniProtKB-UniRule"/>
</dbReference>
<dbReference type="Gene3D" id="3.40.50.1980">
    <property type="entry name" value="Nitrogenase molybdenum iron protein domain"/>
    <property type="match status" value="2"/>
</dbReference>
<feature type="binding site" evidence="5 9">
    <location>
        <position position="363"/>
    </location>
    <ligand>
        <name>Zn(2+)</name>
        <dbReference type="ChEBI" id="CHEBI:29105"/>
    </ligand>
</feature>
<evidence type="ECO:0000256" key="1">
    <source>
        <dbReference type="ARBA" id="ARBA00010178"/>
    </source>
</evidence>
<dbReference type="GO" id="GO:0051287">
    <property type="term" value="F:NAD binding"/>
    <property type="evidence" value="ECO:0007669"/>
    <property type="project" value="InterPro"/>
</dbReference>
<keyword evidence="3 5" id="KW-0862">Zinc</keyword>
<feature type="binding site" evidence="5 9">
    <location>
        <position position="264"/>
    </location>
    <ligand>
        <name>Zn(2+)</name>
        <dbReference type="ChEBI" id="CHEBI:29105"/>
    </ligand>
</feature>
<dbReference type="CDD" id="cd06572">
    <property type="entry name" value="Histidinol_dh"/>
    <property type="match status" value="1"/>
</dbReference>
<dbReference type="PIRSF" id="PIRSF000099">
    <property type="entry name" value="Histidinol_dh"/>
    <property type="match status" value="1"/>
</dbReference>
<dbReference type="InterPro" id="IPR012131">
    <property type="entry name" value="Hstdl_DH"/>
</dbReference>
<keyword evidence="4 5" id="KW-0560">Oxidoreductase</keyword>
<keyword evidence="5" id="KW-0368">Histidine biosynthesis</keyword>
<reference evidence="12 13" key="1">
    <citation type="submission" date="2022-11" db="EMBL/GenBank/DDBJ databases">
        <title>Haliovirga abyssi gen. nov., sp. nov., a mesophilic fermentative bacterium isolated from the Iheya North hydrothermal field and the proposal of Haliovirgaceae fam. nov.</title>
        <authorList>
            <person name="Miyazaki U."/>
            <person name="Tame A."/>
            <person name="Miyazaki J."/>
            <person name="Takai K."/>
            <person name="Sawayama S."/>
            <person name="Kitajima M."/>
            <person name="Okamoto A."/>
            <person name="Nakagawa S."/>
        </authorList>
    </citation>
    <scope>NUCLEOTIDE SEQUENCE [LARGE SCALE GENOMIC DNA]</scope>
    <source>
        <strain evidence="12 13">IC12</strain>
    </source>
</reference>
<dbReference type="GO" id="GO:0004399">
    <property type="term" value="F:histidinol dehydrogenase activity"/>
    <property type="evidence" value="ECO:0007669"/>
    <property type="project" value="UniProtKB-UniRule"/>
</dbReference>
<feature type="coiled-coil region" evidence="11">
    <location>
        <begin position="273"/>
        <end position="300"/>
    </location>
</feature>
<evidence type="ECO:0000256" key="8">
    <source>
        <dbReference type="PIRSR" id="PIRSR000099-3"/>
    </source>
</evidence>
<evidence type="ECO:0000256" key="4">
    <source>
        <dbReference type="ARBA" id="ARBA00023002"/>
    </source>
</evidence>
<accession>A0AAU9DQX9</accession>
<dbReference type="InterPro" id="IPR001692">
    <property type="entry name" value="Histidinol_DH_CS"/>
</dbReference>
<evidence type="ECO:0000256" key="2">
    <source>
        <dbReference type="ARBA" id="ARBA00022723"/>
    </source>
</evidence>
<dbReference type="GO" id="GO:0005829">
    <property type="term" value="C:cytosol"/>
    <property type="evidence" value="ECO:0007669"/>
    <property type="project" value="TreeGrafter"/>
</dbReference>
<dbReference type="GO" id="GO:0000105">
    <property type="term" value="P:L-histidine biosynthetic process"/>
    <property type="evidence" value="ECO:0007669"/>
    <property type="project" value="UniProtKB-UniRule"/>
</dbReference>
<dbReference type="Gene3D" id="1.20.5.1300">
    <property type="match status" value="1"/>
</dbReference>
<feature type="binding site" evidence="5 8">
    <location>
        <position position="264"/>
    </location>
    <ligand>
        <name>substrate</name>
    </ligand>
</feature>
<feature type="binding site" evidence="5 9">
    <location>
        <position position="422"/>
    </location>
    <ligand>
        <name>Zn(2+)</name>
        <dbReference type="ChEBI" id="CHEBI:29105"/>
    </ligand>
</feature>
<comment type="cofactor">
    <cofactor evidence="5 9">
        <name>Zn(2+)</name>
        <dbReference type="ChEBI" id="CHEBI:29105"/>
    </cofactor>
    <text evidence="5 9">Binds 1 zinc ion per subunit.</text>
</comment>
<dbReference type="RefSeq" id="WP_307903771.1">
    <property type="nucleotide sequence ID" value="NZ_AP027059.1"/>
</dbReference>
<dbReference type="PRINTS" id="PR00083">
    <property type="entry name" value="HOLDHDRGNASE"/>
</dbReference>
<evidence type="ECO:0000256" key="9">
    <source>
        <dbReference type="PIRSR" id="PIRSR000099-4"/>
    </source>
</evidence>
<dbReference type="EMBL" id="AP027059">
    <property type="protein sequence ID" value="BDU50923.1"/>
    <property type="molecule type" value="Genomic_DNA"/>
</dbReference>
<gene>
    <name evidence="5 12" type="primary">hisD</name>
    <name evidence="12" type="ORF">HLVA_14920</name>
</gene>
<dbReference type="KEGG" id="haby:HLVA_14920"/>
<proteinExistence type="inferred from homology"/>
<name>A0AAU9DQX9_9FUSO</name>
<dbReference type="Pfam" id="PF00815">
    <property type="entry name" value="Histidinol_dh"/>
    <property type="match status" value="1"/>
</dbReference>
<keyword evidence="5" id="KW-0028">Amino-acid biosynthesis</keyword>
<dbReference type="EC" id="1.1.1.23" evidence="5"/>
<keyword evidence="2 5" id="KW-0479">Metal-binding</keyword>
<protein>
    <recommendedName>
        <fullName evidence="5">Histidinol dehydrogenase</fullName>
        <shortName evidence="5">HDH</shortName>
        <ecNumber evidence="5">1.1.1.23</ecNumber>
    </recommendedName>
</protein>
<dbReference type="InterPro" id="IPR022695">
    <property type="entry name" value="Histidinol_DH_monofunct"/>
</dbReference>
<sequence length="433" mass="48016">MEIRRYNKNLKDVLQLLEGRFTIDEKYEIIVKDILSDVKKNGVDTIVKYTQKFDSASFKKEDLKVTEKEIEEAYKEIDGEFLEAIKEAKANIEKFHKKQLRNSWLDYGDNGEALGMKITPLKRVGLYVPGGQGGNTPLVSSVLMNGVPAIVAGVKELVIATPVNNENKINPYLLVTADIIGIKDIFKMGSAWGIGALAYGLEGVLEPVNKIVGPGNIYVTVAKKILYGTVDIDMIAGPSEILIIADENGNEKFLAADFLSQAEHDKMAASILITTSEELAKKVEKEVQNQLDKLERKEIAGESIKNNGHIIVVDNLNEAFELSNAIAPEHLELEIENPFEYISKVENAGAIFLGKYTPEPVGDYFAGPNHVLPTNMTAKFYSPLNVDDFIKKTSILYYPKELLMAKADKIIRIAEVEGLTAHANSIKVRTDEK</sequence>
<dbReference type="PANTHER" id="PTHR21256">
    <property type="entry name" value="HISTIDINOL DEHYDROGENASE HDH"/>
    <property type="match status" value="1"/>
</dbReference>
<comment type="pathway">
    <text evidence="5">Amino-acid biosynthesis; L-histidine biosynthesis; L-histidine from 5-phospho-alpha-D-ribose 1-diphosphate: step 9/9.</text>
</comment>
<evidence type="ECO:0000313" key="12">
    <source>
        <dbReference type="EMBL" id="BDU50923.1"/>
    </source>
</evidence>
<keyword evidence="13" id="KW-1185">Reference proteome</keyword>
<comment type="catalytic activity">
    <reaction evidence="5">
        <text>L-histidinol + 2 NAD(+) + H2O = L-histidine + 2 NADH + 3 H(+)</text>
        <dbReference type="Rhea" id="RHEA:20641"/>
        <dbReference type="ChEBI" id="CHEBI:15377"/>
        <dbReference type="ChEBI" id="CHEBI:15378"/>
        <dbReference type="ChEBI" id="CHEBI:57540"/>
        <dbReference type="ChEBI" id="CHEBI:57595"/>
        <dbReference type="ChEBI" id="CHEBI:57699"/>
        <dbReference type="ChEBI" id="CHEBI:57945"/>
        <dbReference type="EC" id="1.1.1.23"/>
    </reaction>
</comment>
<comment type="function">
    <text evidence="5">Catalyzes the sequential NAD-dependent oxidations of L-histidinol to L-histidinaldehyde and then to L-histidine.</text>
</comment>
<dbReference type="NCBIfam" id="TIGR00069">
    <property type="entry name" value="hisD"/>
    <property type="match status" value="1"/>
</dbReference>
<dbReference type="InterPro" id="IPR016161">
    <property type="entry name" value="Ald_DH/histidinol_DH"/>
</dbReference>
<evidence type="ECO:0000313" key="13">
    <source>
        <dbReference type="Proteomes" id="UP001321582"/>
    </source>
</evidence>
<evidence type="ECO:0000256" key="5">
    <source>
        <dbReference type="HAMAP-Rule" id="MF_01024"/>
    </source>
</evidence>
<organism evidence="12 13">
    <name type="scientific">Haliovirga abyssi</name>
    <dbReference type="NCBI Taxonomy" id="2996794"/>
    <lineage>
        <taxon>Bacteria</taxon>
        <taxon>Fusobacteriati</taxon>
        <taxon>Fusobacteriota</taxon>
        <taxon>Fusobacteriia</taxon>
        <taxon>Fusobacteriales</taxon>
        <taxon>Haliovirgaceae</taxon>
        <taxon>Haliovirga</taxon>
    </lineage>
</organism>
<feature type="binding site" evidence="5 9">
    <location>
        <position position="261"/>
    </location>
    <ligand>
        <name>Zn(2+)</name>
        <dbReference type="ChEBI" id="CHEBI:29105"/>
    </ligand>
</feature>
<feature type="binding site" evidence="5 8">
    <location>
        <position position="422"/>
    </location>
    <ligand>
        <name>substrate</name>
    </ligand>
</feature>
<dbReference type="SUPFAM" id="SSF53720">
    <property type="entry name" value="ALDH-like"/>
    <property type="match status" value="1"/>
</dbReference>
<dbReference type="PANTHER" id="PTHR21256:SF2">
    <property type="entry name" value="HISTIDINE BIOSYNTHESIS TRIFUNCTIONAL PROTEIN"/>
    <property type="match status" value="1"/>
</dbReference>
<dbReference type="PROSITE" id="PS00611">
    <property type="entry name" value="HISOL_DEHYDROGENASE"/>
    <property type="match status" value="1"/>
</dbReference>
<evidence type="ECO:0000256" key="11">
    <source>
        <dbReference type="SAM" id="Coils"/>
    </source>
</evidence>
<feature type="active site" description="Proton acceptor" evidence="5 7">
    <location>
        <position position="330"/>
    </location>
</feature>
<evidence type="ECO:0000256" key="6">
    <source>
        <dbReference type="PIRNR" id="PIRNR000099"/>
    </source>
</evidence>
<feature type="active site" description="Proton acceptor" evidence="5 7">
    <location>
        <position position="329"/>
    </location>
</feature>
<comment type="similarity">
    <text evidence="1 5 6 10">Belongs to the histidinol dehydrogenase family.</text>
</comment>
<feature type="binding site" evidence="5 8">
    <location>
        <position position="239"/>
    </location>
    <ligand>
        <name>substrate</name>
    </ligand>
</feature>
<keyword evidence="5" id="KW-0520">NAD</keyword>
<feature type="binding site" evidence="5 8">
    <location>
        <position position="363"/>
    </location>
    <ligand>
        <name>substrate</name>
    </ligand>
</feature>
<dbReference type="AlphaFoldDB" id="A0AAU9DQX9"/>
<feature type="binding site" evidence="5 8">
    <location>
        <position position="330"/>
    </location>
    <ligand>
        <name>substrate</name>
    </ligand>
</feature>
<comment type="caution">
    <text evidence="5">Lacks conserved residue(s) required for the propagation of feature annotation.</text>
</comment>
<evidence type="ECO:0000256" key="10">
    <source>
        <dbReference type="RuleBase" id="RU004175"/>
    </source>
</evidence>
<dbReference type="FunFam" id="3.40.50.1980:FF:000001">
    <property type="entry name" value="Histidinol dehydrogenase"/>
    <property type="match status" value="1"/>
</dbReference>
<dbReference type="Proteomes" id="UP001321582">
    <property type="component" value="Chromosome"/>
</dbReference>
<keyword evidence="11" id="KW-0175">Coiled coil</keyword>
<evidence type="ECO:0000256" key="3">
    <source>
        <dbReference type="ARBA" id="ARBA00022833"/>
    </source>
</evidence>
<feature type="binding site" evidence="5 8">
    <location>
        <position position="261"/>
    </location>
    <ligand>
        <name>substrate</name>
    </ligand>
</feature>
<dbReference type="HAMAP" id="MF_01024">
    <property type="entry name" value="HisD"/>
    <property type="match status" value="1"/>
</dbReference>
<feature type="binding site" evidence="5 8">
    <location>
        <position position="417"/>
    </location>
    <ligand>
        <name>substrate</name>
    </ligand>
</feature>
<evidence type="ECO:0000256" key="7">
    <source>
        <dbReference type="PIRSR" id="PIRSR000099-1"/>
    </source>
</evidence>